<dbReference type="CDD" id="cd01949">
    <property type="entry name" value="GGDEF"/>
    <property type="match status" value="1"/>
</dbReference>
<sequence>MYVDIDIRVAFSAVFTFLMIALGACSFIGFRSHKAIGRAVAWLDLSLLPPMAGNIIIIGSSVEMRSLVGAYIYYLGLNGVLVALVNFTDIYCRGTGNGQQKPTVVYILLGVDFLQVFANIFFGHAFDLEAVMVQDKPYYRVVPYWGQYLHRIVDYAVFFCVILIFFLASVKTSRLFREKYTVLTGSMIVLGIWQTFYVFSRTPVDRSMIGYGVVGILVFYLSLYHRPMRLLDRMLSNIVSDMSEALFVYDATGRCIWANEKGMEMTATTAKTFDDVSEALIKKFGEREYSTAWWCTNKIIGSGDDERYYYIENRPVSDEKDSLAGSVLTVRDNTEEQRRLKRELYNSTHDSLTGLYTKQYLYECVRNMLTSSPDTAFVAVFVDVKNFKIVNDIFSAAFGDNALKQIAEWISRDMNEKCVYGRLAGDTFGVFLPAEQFENDRTRIEKELADFTVTDGNASHHLVMHLGVYEVAERDIDVSVMFDRAHLALSTITDDYNTHIAYYDNVLREKMLWEQRITAELREALDTMQLRPYLQPITDRSGKVVGAEALARWIHPEHGFMSPAMFIPVFEKNGMITEVDKHMWRCACKILADWKKEGKDLFISVNISPKDFYFIDVVSEIKGLVAEYGIDPVNLRIEITETVMMNDPEERMRVLDEFRKLGFIVEMDDFGSGYSSLNLLKDMPVDVLKIDMRFLSVSGSKEKAKTIVRNIIRLSEELEIASLTEGVENENQYHKLTEMGCKLFQGYYFAKPLPREEFEDFTASRGKIQ</sequence>
<dbReference type="Gene3D" id="3.30.70.270">
    <property type="match status" value="1"/>
</dbReference>
<dbReference type="PROSITE" id="PS50883">
    <property type="entry name" value="EAL"/>
    <property type="match status" value="1"/>
</dbReference>
<proteinExistence type="predicted"/>
<keyword evidence="1" id="KW-0472">Membrane</keyword>
<dbReference type="SUPFAM" id="SSF141868">
    <property type="entry name" value="EAL domain-like"/>
    <property type="match status" value="1"/>
</dbReference>
<feature type="transmembrane region" description="Helical" evidence="1">
    <location>
        <begin position="6"/>
        <end position="28"/>
    </location>
</feature>
<dbReference type="Pfam" id="PF00563">
    <property type="entry name" value="EAL"/>
    <property type="match status" value="1"/>
</dbReference>
<feature type="transmembrane region" description="Helical" evidence="1">
    <location>
        <begin position="71"/>
        <end position="92"/>
    </location>
</feature>
<dbReference type="Gene3D" id="3.30.450.20">
    <property type="entry name" value="PAS domain"/>
    <property type="match status" value="1"/>
</dbReference>
<evidence type="ECO:0000313" key="4">
    <source>
        <dbReference type="EMBL" id="EGC02081.1"/>
    </source>
</evidence>
<dbReference type="InterPro" id="IPR035919">
    <property type="entry name" value="EAL_sf"/>
</dbReference>
<evidence type="ECO:0000259" key="3">
    <source>
        <dbReference type="PROSITE" id="PS50887"/>
    </source>
</evidence>
<dbReference type="Gene3D" id="3.20.20.450">
    <property type="entry name" value="EAL domain"/>
    <property type="match status" value="1"/>
</dbReference>
<reference evidence="4 5" key="1">
    <citation type="submission" date="2011-02" db="EMBL/GenBank/DDBJ databases">
        <authorList>
            <person name="Nelson K.E."/>
            <person name="Sutton G."/>
            <person name="Torralba M."/>
            <person name="Durkin S."/>
            <person name="Harkins D."/>
            <person name="Montgomery R."/>
            <person name="Ziemer C."/>
            <person name="Klaassens E."/>
            <person name="Ocuiv P."/>
            <person name="Morrison M."/>
        </authorList>
    </citation>
    <scope>NUCLEOTIDE SEQUENCE [LARGE SCALE GENOMIC DNA]</scope>
    <source>
        <strain evidence="4 5">8</strain>
    </source>
</reference>
<keyword evidence="1" id="KW-0812">Transmembrane</keyword>
<dbReference type="PANTHER" id="PTHR33121:SF71">
    <property type="entry name" value="OXYGEN SENSOR PROTEIN DOSP"/>
    <property type="match status" value="1"/>
</dbReference>
<feature type="transmembrane region" description="Helical" evidence="1">
    <location>
        <begin position="40"/>
        <end position="59"/>
    </location>
</feature>
<feature type="transmembrane region" description="Helical" evidence="1">
    <location>
        <begin position="180"/>
        <end position="200"/>
    </location>
</feature>
<feature type="domain" description="EAL" evidence="2">
    <location>
        <begin position="514"/>
        <end position="766"/>
    </location>
</feature>
<gene>
    <name evidence="4" type="ORF">CUS_5287</name>
</gene>
<dbReference type="SUPFAM" id="SSF55073">
    <property type="entry name" value="Nucleotide cyclase"/>
    <property type="match status" value="1"/>
</dbReference>
<dbReference type="InterPro" id="IPR043128">
    <property type="entry name" value="Rev_trsase/Diguanyl_cyclase"/>
</dbReference>
<evidence type="ECO:0000256" key="1">
    <source>
        <dbReference type="SAM" id="Phobius"/>
    </source>
</evidence>
<keyword evidence="5" id="KW-1185">Reference proteome</keyword>
<dbReference type="InterPro" id="IPR000160">
    <property type="entry name" value="GGDEF_dom"/>
</dbReference>
<organism evidence="4 5">
    <name type="scientific">Ruminococcus albus 8</name>
    <dbReference type="NCBI Taxonomy" id="246199"/>
    <lineage>
        <taxon>Bacteria</taxon>
        <taxon>Bacillati</taxon>
        <taxon>Bacillota</taxon>
        <taxon>Clostridia</taxon>
        <taxon>Eubacteriales</taxon>
        <taxon>Oscillospiraceae</taxon>
        <taxon>Ruminococcus</taxon>
    </lineage>
</organism>
<protein>
    <submittedName>
        <fullName evidence="4">Diguanylate cyclase (GGDEF) domain protein</fullName>
    </submittedName>
</protein>
<dbReference type="PANTHER" id="PTHR33121">
    <property type="entry name" value="CYCLIC DI-GMP PHOSPHODIESTERASE PDEF"/>
    <property type="match status" value="1"/>
</dbReference>
<dbReference type="CDD" id="cd01948">
    <property type="entry name" value="EAL"/>
    <property type="match status" value="1"/>
</dbReference>
<dbReference type="RefSeq" id="WP_002851638.1">
    <property type="nucleotide sequence ID" value="NZ_ADKM02000112.1"/>
</dbReference>
<dbReference type="eggNOG" id="COG5001">
    <property type="taxonomic scope" value="Bacteria"/>
</dbReference>
<feature type="transmembrane region" description="Helical" evidence="1">
    <location>
        <begin position="148"/>
        <end position="168"/>
    </location>
</feature>
<dbReference type="SMART" id="SM00267">
    <property type="entry name" value="GGDEF"/>
    <property type="match status" value="1"/>
</dbReference>
<dbReference type="EMBL" id="ADKM02000112">
    <property type="protein sequence ID" value="EGC02081.1"/>
    <property type="molecule type" value="Genomic_DNA"/>
</dbReference>
<keyword evidence="1" id="KW-1133">Transmembrane helix</keyword>
<dbReference type="GO" id="GO:0071111">
    <property type="term" value="F:cyclic-guanylate-specific phosphodiesterase activity"/>
    <property type="evidence" value="ECO:0007669"/>
    <property type="project" value="InterPro"/>
</dbReference>
<evidence type="ECO:0000313" key="5">
    <source>
        <dbReference type="Proteomes" id="UP000004259"/>
    </source>
</evidence>
<dbReference type="InterPro" id="IPR029787">
    <property type="entry name" value="Nucleotide_cyclase"/>
</dbReference>
<name>E9SF75_RUMAL</name>
<dbReference type="PROSITE" id="PS50887">
    <property type="entry name" value="GGDEF"/>
    <property type="match status" value="1"/>
</dbReference>
<accession>E9SF75</accession>
<dbReference type="SMART" id="SM00052">
    <property type="entry name" value="EAL"/>
    <property type="match status" value="1"/>
</dbReference>
<dbReference type="Proteomes" id="UP000004259">
    <property type="component" value="Unassembled WGS sequence"/>
</dbReference>
<comment type="caution">
    <text evidence="4">The sequence shown here is derived from an EMBL/GenBank/DDBJ whole genome shotgun (WGS) entry which is preliminary data.</text>
</comment>
<dbReference type="InterPro" id="IPR050706">
    <property type="entry name" value="Cyclic-di-GMP_PDE-like"/>
</dbReference>
<dbReference type="InterPro" id="IPR001633">
    <property type="entry name" value="EAL_dom"/>
</dbReference>
<evidence type="ECO:0000259" key="2">
    <source>
        <dbReference type="PROSITE" id="PS50883"/>
    </source>
</evidence>
<dbReference type="NCBIfam" id="TIGR00254">
    <property type="entry name" value="GGDEF"/>
    <property type="match status" value="1"/>
</dbReference>
<feature type="transmembrane region" description="Helical" evidence="1">
    <location>
        <begin position="206"/>
        <end position="224"/>
    </location>
</feature>
<feature type="domain" description="GGDEF" evidence="3">
    <location>
        <begin position="375"/>
        <end position="505"/>
    </location>
</feature>
<dbReference type="STRING" id="246199.CUS_5287"/>
<dbReference type="AlphaFoldDB" id="E9SF75"/>
<feature type="transmembrane region" description="Helical" evidence="1">
    <location>
        <begin position="104"/>
        <end position="126"/>
    </location>
</feature>
<dbReference type="Pfam" id="PF00990">
    <property type="entry name" value="GGDEF"/>
    <property type="match status" value="1"/>
</dbReference>